<gene>
    <name evidence="2" type="ORF">B296_00004697</name>
</gene>
<evidence type="ECO:0000313" key="3">
    <source>
        <dbReference type="Proteomes" id="UP000287651"/>
    </source>
</evidence>
<dbReference type="AlphaFoldDB" id="A0A427B841"/>
<feature type="region of interest" description="Disordered" evidence="1">
    <location>
        <begin position="1"/>
        <end position="37"/>
    </location>
</feature>
<evidence type="ECO:0000313" key="2">
    <source>
        <dbReference type="EMBL" id="RRT84623.1"/>
    </source>
</evidence>
<comment type="caution">
    <text evidence="2">The sequence shown here is derived from an EMBL/GenBank/DDBJ whole genome shotgun (WGS) entry which is preliminary data.</text>
</comment>
<protein>
    <submittedName>
        <fullName evidence="2">Uncharacterized protein</fullName>
    </submittedName>
</protein>
<evidence type="ECO:0000256" key="1">
    <source>
        <dbReference type="SAM" id="MobiDB-lite"/>
    </source>
</evidence>
<organism evidence="2 3">
    <name type="scientific">Ensete ventricosum</name>
    <name type="common">Abyssinian banana</name>
    <name type="synonym">Musa ensete</name>
    <dbReference type="NCBI Taxonomy" id="4639"/>
    <lineage>
        <taxon>Eukaryota</taxon>
        <taxon>Viridiplantae</taxon>
        <taxon>Streptophyta</taxon>
        <taxon>Embryophyta</taxon>
        <taxon>Tracheophyta</taxon>
        <taxon>Spermatophyta</taxon>
        <taxon>Magnoliopsida</taxon>
        <taxon>Liliopsida</taxon>
        <taxon>Zingiberales</taxon>
        <taxon>Musaceae</taxon>
        <taxon>Ensete</taxon>
    </lineage>
</organism>
<sequence>MSQERPQSSNPNECLGGDAHCPPCPRTQRAVASSPARGREHLNFECKSLLAIIQRSWVLTSRSQRLTSRHFHQGVPRPHPPGPSVGRDDANYCSPLSPTGSADDAPPTTVPSGPIDPLHCTSGSSLNYATA</sequence>
<feature type="region of interest" description="Disordered" evidence="1">
    <location>
        <begin position="68"/>
        <end position="131"/>
    </location>
</feature>
<proteinExistence type="predicted"/>
<name>A0A427B841_ENSVE</name>
<dbReference type="EMBL" id="AMZH03000262">
    <property type="protein sequence ID" value="RRT84623.1"/>
    <property type="molecule type" value="Genomic_DNA"/>
</dbReference>
<accession>A0A427B841</accession>
<dbReference type="Proteomes" id="UP000287651">
    <property type="component" value="Unassembled WGS sequence"/>
</dbReference>
<feature type="compositionally biased region" description="Polar residues" evidence="1">
    <location>
        <begin position="1"/>
        <end position="12"/>
    </location>
</feature>
<reference evidence="2 3" key="1">
    <citation type="journal article" date="2014" name="Agronomy (Basel)">
        <title>A Draft Genome Sequence for Ensete ventricosum, the Drought-Tolerant Tree Against Hunger.</title>
        <authorList>
            <person name="Harrison J."/>
            <person name="Moore K.A."/>
            <person name="Paszkiewicz K."/>
            <person name="Jones T."/>
            <person name="Grant M."/>
            <person name="Ambacheew D."/>
            <person name="Muzemil S."/>
            <person name="Studholme D.J."/>
        </authorList>
    </citation>
    <scope>NUCLEOTIDE SEQUENCE [LARGE SCALE GENOMIC DNA]</scope>
</reference>
<feature type="compositionally biased region" description="Polar residues" evidence="1">
    <location>
        <begin position="121"/>
        <end position="131"/>
    </location>
</feature>